<dbReference type="PANTHER" id="PTHR48104">
    <property type="entry name" value="METACASPASE-4"/>
    <property type="match status" value="1"/>
</dbReference>
<evidence type="ECO:0000313" key="3">
    <source>
        <dbReference type="EMBL" id="MBB5563912.1"/>
    </source>
</evidence>
<dbReference type="Gene3D" id="3.40.50.1460">
    <property type="match status" value="1"/>
</dbReference>
<feature type="domain" description="Peptidase C14 caspase" evidence="2">
    <location>
        <begin position="37"/>
        <end position="301"/>
    </location>
</feature>
<accession>A0A7W8XJB5</accession>
<dbReference type="GO" id="GO:0006508">
    <property type="term" value="P:proteolysis"/>
    <property type="evidence" value="ECO:0007669"/>
    <property type="project" value="InterPro"/>
</dbReference>
<organism evidence="3 4">
    <name type="scientific">Rhizobium lentis</name>
    <dbReference type="NCBI Taxonomy" id="1138194"/>
    <lineage>
        <taxon>Bacteria</taxon>
        <taxon>Pseudomonadati</taxon>
        <taxon>Pseudomonadota</taxon>
        <taxon>Alphaproteobacteria</taxon>
        <taxon>Hyphomicrobiales</taxon>
        <taxon>Rhizobiaceae</taxon>
        <taxon>Rhizobium/Agrobacterium group</taxon>
        <taxon>Rhizobium</taxon>
    </lineage>
</organism>
<reference evidence="3 4" key="1">
    <citation type="submission" date="2020-08" db="EMBL/GenBank/DDBJ databases">
        <title>Genomic Encyclopedia of Type Strains, Phase IV (KMG-V): Genome sequencing to study the core and pangenomes of soil and plant-associated prokaryotes.</title>
        <authorList>
            <person name="Whitman W."/>
        </authorList>
    </citation>
    <scope>NUCLEOTIDE SEQUENCE [LARGE SCALE GENOMIC DNA]</scope>
    <source>
        <strain evidence="3 4">SEMIA 4034</strain>
    </source>
</reference>
<dbReference type="PANTHER" id="PTHR48104:SF30">
    <property type="entry name" value="METACASPASE-1"/>
    <property type="match status" value="1"/>
</dbReference>
<name>A0A7W8XJB5_9HYPH</name>
<dbReference type="InterPro" id="IPR011600">
    <property type="entry name" value="Pept_C14_caspase"/>
</dbReference>
<evidence type="ECO:0000256" key="1">
    <source>
        <dbReference type="SAM" id="SignalP"/>
    </source>
</evidence>
<dbReference type="AlphaFoldDB" id="A0A7W8XJB5"/>
<evidence type="ECO:0000259" key="2">
    <source>
        <dbReference type="Pfam" id="PF00656"/>
    </source>
</evidence>
<dbReference type="InterPro" id="IPR050452">
    <property type="entry name" value="Metacaspase"/>
</dbReference>
<dbReference type="RefSeq" id="WP_183919304.1">
    <property type="nucleotide sequence ID" value="NZ_JACHBB010000014.1"/>
</dbReference>
<protein>
    <recommendedName>
        <fullName evidence="2">Peptidase C14 caspase domain-containing protein</fullName>
    </recommendedName>
</protein>
<gene>
    <name evidence="3" type="ORF">GGI59_005614</name>
</gene>
<sequence>MISRRSWCFSSFTFIAYMLLALFSSAASAKDGEGEIYALLVGVNDYAEAPPGSPYGAADLKGAVNDVALFKSLLISFYQVPDDGKHIKVLLDKSATHAAIAQAFSDHLTRNAKLNRKATFILYFSGHGSLIVDLNGDEGDGFDETLLAHDSRAAGGKDITDDEIEAWLAALKQETNNIALVIDSCHSGTISKQPPSSILSRRAPIIRSANDARPKGALRDATSINDADRAYSIITGSLADEVSNEGPVEIEDGKQEWHGFLTYSLVRVLQRDPTLSYLQAVKLAERGVQLYAPSQHPQAEGDVDRQVFGGIGTREDPFSPVSAINGDLITVEIGSAHGIQSGALLAIYDQATKQLSGEKGKIAEAQVEDVAIKSSTARVVGTPRSTVTTSSKAKVVSPYASNVRIPVAVASPPAELQIGGVNPIGTLLEERLRNNPLLRLERNSASAVVSVEISCVQAGQIIPVERTQSLSGTCQRAYYLSPRDQVGALYGFFAVDDGKSADAVVAVLEKFARQQNLKNLYNGSSPLNGGVKFRIARVEVKSLNGLKTPVKDVVVEDSTVPVFKVGEYFRFFVRNESDQTLYFSIIGLGTSGSVFILGDALSGEKILAGGEIYTKPARKIGRPLGVESYVLLVTTSPINVRSLENPGVKAKVPGPLGSLLYGLTSSIKDSEPATELDLDSWATVRLDIDVR</sequence>
<dbReference type="EMBL" id="JACHBC010000015">
    <property type="protein sequence ID" value="MBB5563912.1"/>
    <property type="molecule type" value="Genomic_DNA"/>
</dbReference>
<dbReference type="Proteomes" id="UP000528824">
    <property type="component" value="Unassembled WGS sequence"/>
</dbReference>
<dbReference type="Pfam" id="PF00656">
    <property type="entry name" value="Peptidase_C14"/>
    <property type="match status" value="1"/>
</dbReference>
<comment type="caution">
    <text evidence="3">The sequence shown here is derived from an EMBL/GenBank/DDBJ whole genome shotgun (WGS) entry which is preliminary data.</text>
</comment>
<keyword evidence="1" id="KW-0732">Signal</keyword>
<feature type="signal peptide" evidence="1">
    <location>
        <begin position="1"/>
        <end position="29"/>
    </location>
</feature>
<dbReference type="GO" id="GO:0004197">
    <property type="term" value="F:cysteine-type endopeptidase activity"/>
    <property type="evidence" value="ECO:0007669"/>
    <property type="project" value="InterPro"/>
</dbReference>
<keyword evidence="4" id="KW-1185">Reference proteome</keyword>
<feature type="chain" id="PRO_5031026946" description="Peptidase C14 caspase domain-containing protein" evidence="1">
    <location>
        <begin position="30"/>
        <end position="691"/>
    </location>
</feature>
<evidence type="ECO:0000313" key="4">
    <source>
        <dbReference type="Proteomes" id="UP000528824"/>
    </source>
</evidence>
<dbReference type="GO" id="GO:0005737">
    <property type="term" value="C:cytoplasm"/>
    <property type="evidence" value="ECO:0007669"/>
    <property type="project" value="TreeGrafter"/>
</dbReference>
<proteinExistence type="predicted"/>